<reference evidence="1 2" key="1">
    <citation type="submission" date="2024-05" db="EMBL/GenBank/DDBJ databases">
        <title>Genome sequencing and assembly of Indian major carp, Cirrhinus mrigala (Hamilton, 1822).</title>
        <authorList>
            <person name="Mohindra V."/>
            <person name="Chowdhury L.M."/>
            <person name="Lal K."/>
            <person name="Jena J.K."/>
        </authorList>
    </citation>
    <scope>NUCLEOTIDE SEQUENCE [LARGE SCALE GENOMIC DNA]</scope>
    <source>
        <strain evidence="1">CM1030</strain>
        <tissue evidence="1">Blood</tissue>
    </source>
</reference>
<sequence>MSFSCSDRVILAVVKRVKVGTVKQFPQLQGLMAAASNAVHETPTVVAQDQGGQVLGAPGRCVMLAMDASLTGWGVVMNDHRGLWSGHHPAWHISCLETLAMFQ</sequence>
<protein>
    <submittedName>
        <fullName evidence="1">Uncharacterized protein</fullName>
    </submittedName>
</protein>
<gene>
    <name evidence="1" type="ORF">M9458_006093</name>
</gene>
<comment type="caution">
    <text evidence="1">The sequence shown here is derived from an EMBL/GenBank/DDBJ whole genome shotgun (WGS) entry which is preliminary data.</text>
</comment>
<dbReference type="AlphaFoldDB" id="A0ABD0RI66"/>
<organism evidence="1 2">
    <name type="scientific">Cirrhinus mrigala</name>
    <name type="common">Mrigala</name>
    <dbReference type="NCBI Taxonomy" id="683832"/>
    <lineage>
        <taxon>Eukaryota</taxon>
        <taxon>Metazoa</taxon>
        <taxon>Chordata</taxon>
        <taxon>Craniata</taxon>
        <taxon>Vertebrata</taxon>
        <taxon>Euteleostomi</taxon>
        <taxon>Actinopterygii</taxon>
        <taxon>Neopterygii</taxon>
        <taxon>Teleostei</taxon>
        <taxon>Ostariophysi</taxon>
        <taxon>Cypriniformes</taxon>
        <taxon>Cyprinidae</taxon>
        <taxon>Labeoninae</taxon>
        <taxon>Labeonini</taxon>
        <taxon>Cirrhinus</taxon>
    </lineage>
</organism>
<dbReference type="Proteomes" id="UP001529510">
    <property type="component" value="Unassembled WGS sequence"/>
</dbReference>
<evidence type="ECO:0000313" key="2">
    <source>
        <dbReference type="Proteomes" id="UP001529510"/>
    </source>
</evidence>
<evidence type="ECO:0000313" key="1">
    <source>
        <dbReference type="EMBL" id="KAL0197553.1"/>
    </source>
</evidence>
<feature type="non-terminal residue" evidence="1">
    <location>
        <position position="103"/>
    </location>
</feature>
<accession>A0ABD0RI66</accession>
<name>A0ABD0RI66_CIRMR</name>
<dbReference type="EMBL" id="JAMKFB020000003">
    <property type="protein sequence ID" value="KAL0197553.1"/>
    <property type="molecule type" value="Genomic_DNA"/>
</dbReference>
<proteinExistence type="predicted"/>
<keyword evidence="2" id="KW-1185">Reference proteome</keyword>